<evidence type="ECO:0000256" key="3">
    <source>
        <dbReference type="SAM" id="Phobius"/>
    </source>
</evidence>
<dbReference type="CDD" id="cd00041">
    <property type="entry name" value="CUB"/>
    <property type="match status" value="1"/>
</dbReference>
<dbReference type="EMBL" id="JACEFF010000356">
    <property type="protein sequence ID" value="KAH9639075.1"/>
    <property type="molecule type" value="Genomic_DNA"/>
</dbReference>
<dbReference type="Proteomes" id="UP000814243">
    <property type="component" value="Unassembled WGS sequence"/>
</dbReference>
<proteinExistence type="predicted"/>
<dbReference type="SUPFAM" id="SSF57424">
    <property type="entry name" value="LDL receptor-like module"/>
    <property type="match status" value="1"/>
</dbReference>
<evidence type="ECO:0000259" key="4">
    <source>
        <dbReference type="PROSITE" id="PS01180"/>
    </source>
</evidence>
<keyword evidence="3" id="KW-0472">Membrane</keyword>
<dbReference type="CDD" id="cd00112">
    <property type="entry name" value="LDLa"/>
    <property type="match status" value="1"/>
</dbReference>
<comment type="caution">
    <text evidence="2">Lacks conserved residue(s) required for the propagation of feature annotation.</text>
</comment>
<dbReference type="PROSITE" id="PS01180">
    <property type="entry name" value="CUB"/>
    <property type="match status" value="1"/>
</dbReference>
<dbReference type="GO" id="GO:0005886">
    <property type="term" value="C:plasma membrane"/>
    <property type="evidence" value="ECO:0007669"/>
    <property type="project" value="TreeGrafter"/>
</dbReference>
<dbReference type="FunFam" id="2.60.120.290:FF:000065">
    <property type="entry name" value="Uncharacterized protein, isoform E"/>
    <property type="match status" value="1"/>
</dbReference>
<dbReference type="InterPro" id="IPR000859">
    <property type="entry name" value="CUB_dom"/>
</dbReference>
<dbReference type="InterPro" id="IPR053207">
    <property type="entry name" value="Non-NMDA_GluR_Accessory"/>
</dbReference>
<keyword evidence="3" id="KW-0812">Transmembrane</keyword>
<dbReference type="Pfam" id="PF25090">
    <property type="entry name" value="DUF7805"/>
    <property type="match status" value="1"/>
</dbReference>
<dbReference type="Gene3D" id="2.60.120.290">
    <property type="entry name" value="Spermadhesin, CUB domain"/>
    <property type="match status" value="1"/>
</dbReference>
<evidence type="ECO:0000313" key="5">
    <source>
        <dbReference type="EMBL" id="KAH9639075.1"/>
    </source>
</evidence>
<feature type="domain" description="CUB" evidence="4">
    <location>
        <begin position="157"/>
        <end position="312"/>
    </location>
</feature>
<dbReference type="PANTHER" id="PTHR47537">
    <property type="entry name" value="CUBILIN"/>
    <property type="match status" value="1"/>
</dbReference>
<evidence type="ECO:0000256" key="2">
    <source>
        <dbReference type="PROSITE-ProRule" id="PRU00124"/>
    </source>
</evidence>
<name>A0A922MMC0_SPOEX</name>
<dbReference type="SUPFAM" id="SSF49854">
    <property type="entry name" value="Spermadhesin, CUB domain"/>
    <property type="match status" value="1"/>
</dbReference>
<evidence type="ECO:0000313" key="6">
    <source>
        <dbReference type="Proteomes" id="UP000814243"/>
    </source>
</evidence>
<dbReference type="SMART" id="SM00042">
    <property type="entry name" value="CUB"/>
    <property type="match status" value="1"/>
</dbReference>
<organism evidence="5 6">
    <name type="scientific">Spodoptera exigua</name>
    <name type="common">Beet armyworm</name>
    <name type="synonym">Noctua fulgens</name>
    <dbReference type="NCBI Taxonomy" id="7107"/>
    <lineage>
        <taxon>Eukaryota</taxon>
        <taxon>Metazoa</taxon>
        <taxon>Ecdysozoa</taxon>
        <taxon>Arthropoda</taxon>
        <taxon>Hexapoda</taxon>
        <taxon>Insecta</taxon>
        <taxon>Pterygota</taxon>
        <taxon>Neoptera</taxon>
        <taxon>Endopterygota</taxon>
        <taxon>Lepidoptera</taxon>
        <taxon>Glossata</taxon>
        <taxon>Ditrysia</taxon>
        <taxon>Noctuoidea</taxon>
        <taxon>Noctuidae</taxon>
        <taxon>Amphipyrinae</taxon>
        <taxon>Spodoptera</taxon>
    </lineage>
</organism>
<dbReference type="AlphaFoldDB" id="A0A922MMC0"/>
<protein>
    <recommendedName>
        <fullName evidence="4">CUB domain-containing protein</fullName>
    </recommendedName>
</protein>
<dbReference type="InterPro" id="IPR035914">
    <property type="entry name" value="Sperma_CUB_dom_sf"/>
</dbReference>
<sequence>MNIRHENIKKTVSSFQVLFDSFTLGRFTSFTEDGCPDGYMQIQEASRPQVGGSWCGTSWGPSIYYSETKSITLIIRLLHLSKEQNNYNFDFRMAYKVLRREYATVRYGGTPPSERPFFKLRPMPYPVNISRGEDTTVAKTTKTPEYYLGDLISGTYCSRIFSDCDRKNCRLQSPNFPGVYPRNLTCYYAVRQHEVPQGKHALIVVKQPNGQLVSIRSQKALYAAQQERGNNGRELKFWQQCDEVQDYVTVYDGYTTRDPVILRFCGGGVSVPEAISSGPELLVEFTTSPFGTFLQPVTSQSLHGFQLEVEVRFVDQQSPTYAKNKRACEFWIRGTGRGVLEHPQHSLPPNTTCLYHMQGIDTSGPSGRNIIYRRPSFSAPRFRVWFSVLKFYVTNALNPNLPEDEYCGSHLNIWDGPMRISPGCSDIFCDKERSVQMSRATSPQSVIVGRPPTNATLVARFCRERAPRTCEHALLRRSRACAKTESFLSKGDSLTLELKLTQGTALKPVYFKALYEFVDLHQDGEPWGRGSCSRRFASRSFPEAPPDPPITFSSPRDVFLYGRGGNRNISDVGDYEFTSLSTVAELRFDVVNMTASDDFRSFGFEASIEFVRLESGCETSHRVYGASGEMRLASSNPMSESMDDMVEVFSDGWSREVDPLARHVFASPSASDHFDLDWPRSLSVELIAVEPASYYVTWLELSRRHASSHGGVFALSGECEYRCASLDACIAADLWCDGIPHCPRGEDERLAHCSALLRVPAHYALMFLALTLLAAFAVITAARSCRRRRSALQQRLKSLSSDTAIFDEKEVIC</sequence>
<accession>A0A922MMC0</accession>
<dbReference type="InterPro" id="IPR002172">
    <property type="entry name" value="LDrepeatLR_classA_rpt"/>
</dbReference>
<keyword evidence="3" id="KW-1133">Transmembrane helix</keyword>
<comment type="caution">
    <text evidence="5">The sequence shown here is derived from an EMBL/GenBank/DDBJ whole genome shotgun (WGS) entry which is preliminary data.</text>
</comment>
<dbReference type="Gene3D" id="4.10.400.10">
    <property type="entry name" value="Low-density Lipoprotein Receptor"/>
    <property type="match status" value="1"/>
</dbReference>
<dbReference type="InterPro" id="IPR056707">
    <property type="entry name" value="DUF7805"/>
</dbReference>
<feature type="transmembrane region" description="Helical" evidence="3">
    <location>
        <begin position="763"/>
        <end position="782"/>
    </location>
</feature>
<gene>
    <name evidence="5" type="ORF">HF086_009044</name>
</gene>
<reference evidence="5" key="1">
    <citation type="journal article" date="2021" name="G3 (Bethesda)">
        <title>Genome and transcriptome analysis of the beet armyworm Spodoptera exigua reveals targets for pest control. .</title>
        <authorList>
            <person name="Simon S."/>
            <person name="Breeschoten T."/>
            <person name="Jansen H.J."/>
            <person name="Dirks R.P."/>
            <person name="Schranz M.E."/>
            <person name="Ros V.I.D."/>
        </authorList>
    </citation>
    <scope>NUCLEOTIDE SEQUENCE</scope>
    <source>
        <strain evidence="5">TB_SE_WUR_2020</strain>
    </source>
</reference>
<dbReference type="SMART" id="SM00192">
    <property type="entry name" value="LDLa"/>
    <property type="match status" value="1"/>
</dbReference>
<dbReference type="PROSITE" id="PS50068">
    <property type="entry name" value="LDLRA_2"/>
    <property type="match status" value="1"/>
</dbReference>
<keyword evidence="1" id="KW-1015">Disulfide bond</keyword>
<evidence type="ECO:0000256" key="1">
    <source>
        <dbReference type="ARBA" id="ARBA00023157"/>
    </source>
</evidence>
<dbReference type="InterPro" id="IPR036055">
    <property type="entry name" value="LDL_receptor-like_sf"/>
</dbReference>
<dbReference type="PANTHER" id="PTHR47537:SF4">
    <property type="entry name" value="GH12701P"/>
    <property type="match status" value="1"/>
</dbReference>